<name>A0AAV4IRW9_9GAST</name>
<evidence type="ECO:0000313" key="2">
    <source>
        <dbReference type="Proteomes" id="UP000762676"/>
    </source>
</evidence>
<keyword evidence="2" id="KW-1185">Reference proteome</keyword>
<organism evidence="1 2">
    <name type="scientific">Elysia marginata</name>
    <dbReference type="NCBI Taxonomy" id="1093978"/>
    <lineage>
        <taxon>Eukaryota</taxon>
        <taxon>Metazoa</taxon>
        <taxon>Spiralia</taxon>
        <taxon>Lophotrochozoa</taxon>
        <taxon>Mollusca</taxon>
        <taxon>Gastropoda</taxon>
        <taxon>Heterobranchia</taxon>
        <taxon>Euthyneura</taxon>
        <taxon>Panpulmonata</taxon>
        <taxon>Sacoglossa</taxon>
        <taxon>Placobranchoidea</taxon>
        <taxon>Plakobranchidae</taxon>
        <taxon>Elysia</taxon>
    </lineage>
</organism>
<dbReference type="Proteomes" id="UP000762676">
    <property type="component" value="Unassembled WGS sequence"/>
</dbReference>
<accession>A0AAV4IRW9</accession>
<gene>
    <name evidence="1" type="ORF">ElyMa_001374100</name>
</gene>
<dbReference type="EMBL" id="BMAT01002732">
    <property type="protein sequence ID" value="GFS12568.1"/>
    <property type="molecule type" value="Genomic_DNA"/>
</dbReference>
<dbReference type="AlphaFoldDB" id="A0AAV4IRW9"/>
<reference evidence="1 2" key="1">
    <citation type="journal article" date="2021" name="Elife">
        <title>Chloroplast acquisition without the gene transfer in kleptoplastic sea slugs, Plakobranchus ocellatus.</title>
        <authorList>
            <person name="Maeda T."/>
            <person name="Takahashi S."/>
            <person name="Yoshida T."/>
            <person name="Shimamura S."/>
            <person name="Takaki Y."/>
            <person name="Nagai Y."/>
            <person name="Toyoda A."/>
            <person name="Suzuki Y."/>
            <person name="Arimoto A."/>
            <person name="Ishii H."/>
            <person name="Satoh N."/>
            <person name="Nishiyama T."/>
            <person name="Hasebe M."/>
            <person name="Maruyama T."/>
            <person name="Minagawa J."/>
            <person name="Obokata J."/>
            <person name="Shigenobu S."/>
        </authorList>
    </citation>
    <scope>NUCLEOTIDE SEQUENCE [LARGE SCALE GENOMIC DNA]</scope>
</reference>
<proteinExistence type="predicted"/>
<comment type="caution">
    <text evidence="1">The sequence shown here is derived from an EMBL/GenBank/DDBJ whole genome shotgun (WGS) entry which is preliminary data.</text>
</comment>
<protein>
    <submittedName>
        <fullName evidence="1">Uncharacterized protein</fullName>
    </submittedName>
</protein>
<evidence type="ECO:0000313" key="1">
    <source>
        <dbReference type="EMBL" id="GFS12568.1"/>
    </source>
</evidence>
<sequence>MEKVSIFAIFPHAVTRDISPLIDPPTCTSPPTELFISHWVESKSEPGSLFNTLRFSEMTGSEHVISDSRQGDGNYHPHTRLSIRHPLAFNINQFVPTALFGSGKTNKKI</sequence>